<keyword evidence="6" id="KW-1185">Reference proteome</keyword>
<organism evidence="5 6">
    <name type="scientific">Roseburia yibonii</name>
    <dbReference type="NCBI Taxonomy" id="2763063"/>
    <lineage>
        <taxon>Bacteria</taxon>
        <taxon>Bacillati</taxon>
        <taxon>Bacillota</taxon>
        <taxon>Clostridia</taxon>
        <taxon>Lachnospirales</taxon>
        <taxon>Lachnospiraceae</taxon>
        <taxon>Roseburia</taxon>
    </lineage>
</organism>
<dbReference type="PRINTS" id="PR00032">
    <property type="entry name" value="HTHARAC"/>
</dbReference>
<evidence type="ECO:0000256" key="3">
    <source>
        <dbReference type="ARBA" id="ARBA00023163"/>
    </source>
</evidence>
<dbReference type="RefSeq" id="WP_022514937.1">
    <property type="nucleotide sequence ID" value="NZ_JACOQH010000003.1"/>
</dbReference>
<reference evidence="5 6" key="1">
    <citation type="submission" date="2020-08" db="EMBL/GenBank/DDBJ databases">
        <title>Genome public.</title>
        <authorList>
            <person name="Liu C."/>
            <person name="Sun Q."/>
        </authorList>
    </citation>
    <scope>NUCLEOTIDE SEQUENCE [LARGE SCALE GENOMIC DNA]</scope>
    <source>
        <strain evidence="5 6">BX0805</strain>
    </source>
</reference>
<dbReference type="SUPFAM" id="SSF46689">
    <property type="entry name" value="Homeodomain-like"/>
    <property type="match status" value="2"/>
</dbReference>
<name>A0ABR7I9J2_9FIRM</name>
<dbReference type="Pfam" id="PF12833">
    <property type="entry name" value="HTH_18"/>
    <property type="match status" value="1"/>
</dbReference>
<dbReference type="CDD" id="cd02208">
    <property type="entry name" value="cupin_RmlC-like"/>
    <property type="match status" value="1"/>
</dbReference>
<evidence type="ECO:0000313" key="6">
    <source>
        <dbReference type="Proteomes" id="UP000621540"/>
    </source>
</evidence>
<dbReference type="SUPFAM" id="SSF51215">
    <property type="entry name" value="Regulatory protein AraC"/>
    <property type="match status" value="1"/>
</dbReference>
<dbReference type="PANTHER" id="PTHR43280">
    <property type="entry name" value="ARAC-FAMILY TRANSCRIPTIONAL REGULATOR"/>
    <property type="match status" value="1"/>
</dbReference>
<evidence type="ECO:0000256" key="1">
    <source>
        <dbReference type="ARBA" id="ARBA00023015"/>
    </source>
</evidence>
<proteinExistence type="predicted"/>
<keyword evidence="3" id="KW-0804">Transcription</keyword>
<dbReference type="InterPro" id="IPR003313">
    <property type="entry name" value="AraC-bd"/>
</dbReference>
<keyword evidence="1" id="KW-0805">Transcription regulation</keyword>
<dbReference type="Gene3D" id="1.10.10.60">
    <property type="entry name" value="Homeodomain-like"/>
    <property type="match status" value="2"/>
</dbReference>
<dbReference type="PROSITE" id="PS01124">
    <property type="entry name" value="HTH_ARAC_FAMILY_2"/>
    <property type="match status" value="1"/>
</dbReference>
<dbReference type="Gene3D" id="2.60.120.10">
    <property type="entry name" value="Jelly Rolls"/>
    <property type="match status" value="1"/>
</dbReference>
<evidence type="ECO:0000256" key="2">
    <source>
        <dbReference type="ARBA" id="ARBA00023125"/>
    </source>
</evidence>
<dbReference type="InterPro" id="IPR037923">
    <property type="entry name" value="HTH-like"/>
</dbReference>
<dbReference type="SMART" id="SM00342">
    <property type="entry name" value="HTH_ARAC"/>
    <property type="match status" value="1"/>
</dbReference>
<keyword evidence="2" id="KW-0238">DNA-binding</keyword>
<dbReference type="InterPro" id="IPR014710">
    <property type="entry name" value="RmlC-like_jellyroll"/>
</dbReference>
<evidence type="ECO:0000313" key="5">
    <source>
        <dbReference type="EMBL" id="MBC5753591.1"/>
    </source>
</evidence>
<feature type="domain" description="HTH araC/xylS-type" evidence="4">
    <location>
        <begin position="195"/>
        <end position="293"/>
    </location>
</feature>
<comment type="caution">
    <text evidence="5">The sequence shown here is derived from an EMBL/GenBank/DDBJ whole genome shotgun (WGS) entry which is preliminary data.</text>
</comment>
<evidence type="ECO:0000259" key="4">
    <source>
        <dbReference type="PROSITE" id="PS01124"/>
    </source>
</evidence>
<dbReference type="Pfam" id="PF02311">
    <property type="entry name" value="AraC_binding"/>
    <property type="match status" value="1"/>
</dbReference>
<accession>A0ABR7I9J2</accession>
<dbReference type="EMBL" id="JACOQH010000003">
    <property type="protein sequence ID" value="MBC5753591.1"/>
    <property type="molecule type" value="Genomic_DNA"/>
</dbReference>
<sequence length="297" mass="33904">MKEISAPAPEQKEKAKHGEQMFPLQQYITELSDSYPAVTAHWHEEAEFTLIEEGSCVYQAHLQSYPVQPGDLIFLPPMTLHAISSIPGTGMRSETYVFHMNFLGINSADVCAVRYLTPLAKQKLIPPFVIRKDHPAYGEVLSLFHAISQAYETAAPGYELMLKSLFLQLIAVLLPYCTESSSLPQLHTEHAAKLKLVLDYIEHHYAEDLTIEQLAGICYFSEYYFMRFFKKYVGMSCLSYIKNLRLEKAAEQFEQGESSTLSVSLAVGFHNLSYFHREFKKKYGMTPKKFMEDLTVD</sequence>
<dbReference type="PANTHER" id="PTHR43280:SF2">
    <property type="entry name" value="HTH-TYPE TRANSCRIPTIONAL REGULATOR EXSA"/>
    <property type="match status" value="1"/>
</dbReference>
<dbReference type="Proteomes" id="UP000621540">
    <property type="component" value="Unassembled WGS sequence"/>
</dbReference>
<dbReference type="InterPro" id="IPR020449">
    <property type="entry name" value="Tscrpt_reg_AraC-type_HTH"/>
</dbReference>
<dbReference type="InterPro" id="IPR009057">
    <property type="entry name" value="Homeodomain-like_sf"/>
</dbReference>
<gene>
    <name evidence="5" type="ORF">H8Z76_06030</name>
</gene>
<dbReference type="InterPro" id="IPR018060">
    <property type="entry name" value="HTH_AraC"/>
</dbReference>
<protein>
    <submittedName>
        <fullName evidence="5">Helix-turn-helix transcriptional regulator</fullName>
    </submittedName>
</protein>